<keyword evidence="4 5" id="KW-0408">Iron</keyword>
<comment type="similarity">
    <text evidence="1 5">Belongs to the carotenoid oxygenase family.</text>
</comment>
<name>A0A7I9XE85_9MYCO</name>
<evidence type="ECO:0000313" key="6">
    <source>
        <dbReference type="EMBL" id="GFG68293.1"/>
    </source>
</evidence>
<reference evidence="6 7" key="1">
    <citation type="journal article" date="2019" name="Emerg. Microbes Infect.">
        <title>Comprehensive subspecies identification of 175 nontuberculous mycobacteria species based on 7547 genomic profiles.</title>
        <authorList>
            <person name="Matsumoto Y."/>
            <person name="Kinjo T."/>
            <person name="Motooka D."/>
            <person name="Nabeya D."/>
            <person name="Jung N."/>
            <person name="Uechi K."/>
            <person name="Horii T."/>
            <person name="Iida T."/>
            <person name="Fujita J."/>
            <person name="Nakamura S."/>
        </authorList>
    </citation>
    <scope>NUCLEOTIDE SEQUENCE [LARGE SCALE GENOMIC DNA]</scope>
    <source>
        <strain evidence="6 7">JCM 16017</strain>
    </source>
</reference>
<accession>A0A7I9XE85</accession>
<keyword evidence="3 5" id="KW-0560">Oxidoreductase</keyword>
<proteinExistence type="inferred from homology"/>
<comment type="caution">
    <text evidence="6">The sequence shown here is derived from an EMBL/GenBank/DDBJ whole genome shotgun (WGS) entry which is preliminary data.</text>
</comment>
<evidence type="ECO:0000256" key="4">
    <source>
        <dbReference type="ARBA" id="ARBA00023004"/>
    </source>
</evidence>
<sequence length="170" mass="18489">MPSPSVTAYAPLYDEFDYVVDDYDGELPADLHGTLYRNGPGKLDAGGQQLGHLFDGDGMLSMFTFADGRLHYRNRYVATKHYRKSLASKGAPYRALGTMRPGGIWTNALRFPANVANTGVVVHAGKLLALWEGGPPTEIDPDTLDTIGIHRFGGKLKWLGASRPTRSGIP</sequence>
<keyword evidence="5" id="KW-0223">Dioxygenase</keyword>
<dbReference type="GO" id="GO:0010436">
    <property type="term" value="F:carotenoid dioxygenase activity"/>
    <property type="evidence" value="ECO:0007669"/>
    <property type="project" value="TreeGrafter"/>
</dbReference>
<gene>
    <name evidence="6" type="ORF">MSEN_00130</name>
</gene>
<evidence type="ECO:0000256" key="2">
    <source>
        <dbReference type="ARBA" id="ARBA00022723"/>
    </source>
</evidence>
<keyword evidence="2 5" id="KW-0479">Metal-binding</keyword>
<protein>
    <recommendedName>
        <fullName evidence="5">Dioxygenase</fullName>
        <ecNumber evidence="5">1.13.11.-</ecNumber>
    </recommendedName>
</protein>
<dbReference type="InterPro" id="IPR004294">
    <property type="entry name" value="Carotenoid_Oase"/>
</dbReference>
<evidence type="ECO:0000313" key="7">
    <source>
        <dbReference type="Proteomes" id="UP000465263"/>
    </source>
</evidence>
<keyword evidence="7" id="KW-1185">Reference proteome</keyword>
<dbReference type="GO" id="GO:0016121">
    <property type="term" value="P:carotene catabolic process"/>
    <property type="evidence" value="ECO:0007669"/>
    <property type="project" value="TreeGrafter"/>
</dbReference>
<evidence type="ECO:0000256" key="5">
    <source>
        <dbReference type="RuleBase" id="RU364048"/>
    </source>
</evidence>
<dbReference type="Pfam" id="PF03055">
    <property type="entry name" value="RPE65"/>
    <property type="match status" value="1"/>
</dbReference>
<evidence type="ECO:0000256" key="3">
    <source>
        <dbReference type="ARBA" id="ARBA00023002"/>
    </source>
</evidence>
<comment type="cofactor">
    <cofactor evidence="5">
        <name>Fe(2+)</name>
        <dbReference type="ChEBI" id="CHEBI:29033"/>
    </cofactor>
    <text evidence="5">Binds 1 Fe(2+) ion per subunit.</text>
</comment>
<evidence type="ECO:0000256" key="1">
    <source>
        <dbReference type="ARBA" id="ARBA00006787"/>
    </source>
</evidence>
<organism evidence="6 7">
    <name type="scientific">Mycolicibacter senuensis</name>
    <dbReference type="NCBI Taxonomy" id="386913"/>
    <lineage>
        <taxon>Bacteria</taxon>
        <taxon>Bacillati</taxon>
        <taxon>Actinomycetota</taxon>
        <taxon>Actinomycetes</taxon>
        <taxon>Mycobacteriales</taxon>
        <taxon>Mycobacteriaceae</taxon>
        <taxon>Mycolicibacter</taxon>
    </lineage>
</organism>
<dbReference type="Proteomes" id="UP000465263">
    <property type="component" value="Unassembled WGS sequence"/>
</dbReference>
<dbReference type="AlphaFoldDB" id="A0A7I9XE85"/>
<dbReference type="EMBL" id="BLKV01000001">
    <property type="protein sequence ID" value="GFG68293.1"/>
    <property type="molecule type" value="Genomic_DNA"/>
</dbReference>
<dbReference type="PANTHER" id="PTHR10543:SF89">
    <property type="entry name" value="CAROTENOID 9,10(9',10')-CLEAVAGE DIOXYGENASE 1"/>
    <property type="match status" value="1"/>
</dbReference>
<dbReference type="EC" id="1.13.11.-" evidence="5"/>
<dbReference type="PANTHER" id="PTHR10543">
    <property type="entry name" value="BETA-CAROTENE DIOXYGENASE"/>
    <property type="match status" value="1"/>
</dbReference>
<dbReference type="GO" id="GO:0046872">
    <property type="term" value="F:metal ion binding"/>
    <property type="evidence" value="ECO:0007669"/>
    <property type="project" value="UniProtKB-KW"/>
</dbReference>
<dbReference type="RefSeq" id="WP_276509260.1">
    <property type="nucleotide sequence ID" value="NZ_BLKV01000001.1"/>
</dbReference>